<proteinExistence type="predicted"/>
<evidence type="ECO:0000313" key="2">
    <source>
        <dbReference type="EMBL" id="SEO43091.1"/>
    </source>
</evidence>
<dbReference type="Pfam" id="PF23438">
    <property type="entry name" value="DUF7123"/>
    <property type="match status" value="1"/>
</dbReference>
<name>A0A1H8PMT5_9EURY</name>
<dbReference type="AlphaFoldDB" id="A0A1H8PMT5"/>
<protein>
    <recommendedName>
        <fullName evidence="1">DUF7123 domain-containing protein</fullName>
    </recommendedName>
</protein>
<reference evidence="3" key="1">
    <citation type="submission" date="2016-10" db="EMBL/GenBank/DDBJ databases">
        <authorList>
            <person name="Varghese N."/>
            <person name="Submissions S."/>
        </authorList>
    </citation>
    <scope>NUCLEOTIDE SEQUENCE [LARGE SCALE GENOMIC DNA]</scope>
    <source>
        <strain evidence="3">CGMCC 1.10121</strain>
    </source>
</reference>
<dbReference type="RefSeq" id="WP_089821654.1">
    <property type="nucleotide sequence ID" value="NZ_FODV01000002.1"/>
</dbReference>
<dbReference type="OrthoDB" id="186577at2157"/>
<evidence type="ECO:0000313" key="3">
    <source>
        <dbReference type="Proteomes" id="UP000199126"/>
    </source>
</evidence>
<accession>A0A1H8PMT5</accession>
<organism evidence="2 3">
    <name type="scientific">Halogranum amylolyticum</name>
    <dbReference type="NCBI Taxonomy" id="660520"/>
    <lineage>
        <taxon>Archaea</taxon>
        <taxon>Methanobacteriati</taxon>
        <taxon>Methanobacteriota</taxon>
        <taxon>Stenosarchaea group</taxon>
        <taxon>Halobacteria</taxon>
        <taxon>Halobacteriales</taxon>
        <taxon>Haloferacaceae</taxon>
    </lineage>
</organism>
<keyword evidence="3" id="KW-1185">Reference proteome</keyword>
<dbReference type="Proteomes" id="UP000199126">
    <property type="component" value="Unassembled WGS sequence"/>
</dbReference>
<dbReference type="InterPro" id="IPR055547">
    <property type="entry name" value="DUF7123"/>
</dbReference>
<gene>
    <name evidence="2" type="ORF">SAMN04487948_102390</name>
</gene>
<feature type="domain" description="DUF7123" evidence="1">
    <location>
        <begin position="1"/>
        <end position="77"/>
    </location>
</feature>
<sequence>MSATAAGTDLTDKQQRILQYLREEGETKTYFKSRLIADDLGLTAKEVGANMRAILSGEHDVAVEKWGYSSGTTWKVSV</sequence>
<evidence type="ECO:0000259" key="1">
    <source>
        <dbReference type="Pfam" id="PF23438"/>
    </source>
</evidence>
<dbReference type="EMBL" id="FODV01000002">
    <property type="protein sequence ID" value="SEO43091.1"/>
    <property type="molecule type" value="Genomic_DNA"/>
</dbReference>